<accession>A0A5S5BWA1</accession>
<organism evidence="1 2">
    <name type="scientific">Aquimarina intermedia</name>
    <dbReference type="NCBI Taxonomy" id="350814"/>
    <lineage>
        <taxon>Bacteria</taxon>
        <taxon>Pseudomonadati</taxon>
        <taxon>Bacteroidota</taxon>
        <taxon>Flavobacteriia</taxon>
        <taxon>Flavobacteriales</taxon>
        <taxon>Flavobacteriaceae</taxon>
        <taxon>Aquimarina</taxon>
    </lineage>
</organism>
<keyword evidence="2" id="KW-1185">Reference proteome</keyword>
<sequence>MLFEKSKKFLIVSLCTLTLGSCISEKNILNRVIPKSLNTTSFLSIPIDSSNTTGALQTNDGRSDWKFNLKTPSLESGKQYPLFILLHGGVASKNYLKFSNCLVAPALNSMNGFIFSPSGAWRTWSMSYLEKRIDDFIILAKKHWPIDPQKIVLIGYSNGAMAGWERAQQLNQPFSAYILMGSDGKSKQIITTPTYVIQGTDDHFFSFKKVEKRIHKAKLEGSNLTLKKAQNKTHIKACDYVTELKSAGTWLEESVWN</sequence>
<dbReference type="Proteomes" id="UP000324376">
    <property type="component" value="Unassembled WGS sequence"/>
</dbReference>
<dbReference type="AlphaFoldDB" id="A0A5S5BWA1"/>
<dbReference type="SUPFAM" id="SSF53474">
    <property type="entry name" value="alpha/beta-Hydrolases"/>
    <property type="match status" value="1"/>
</dbReference>
<dbReference type="OrthoDB" id="9803578at2"/>
<dbReference type="InterPro" id="IPR029058">
    <property type="entry name" value="AB_hydrolase_fold"/>
</dbReference>
<dbReference type="GO" id="GO:0016787">
    <property type="term" value="F:hydrolase activity"/>
    <property type="evidence" value="ECO:0007669"/>
    <property type="project" value="UniProtKB-KW"/>
</dbReference>
<evidence type="ECO:0000313" key="2">
    <source>
        <dbReference type="Proteomes" id="UP000324376"/>
    </source>
</evidence>
<dbReference type="RefSeq" id="WP_148783653.1">
    <property type="nucleotide sequence ID" value="NZ_VNHU01000012.1"/>
</dbReference>
<dbReference type="EMBL" id="VNHU01000012">
    <property type="protein sequence ID" value="TYP70430.1"/>
    <property type="molecule type" value="Genomic_DNA"/>
</dbReference>
<reference evidence="1 2" key="1">
    <citation type="submission" date="2019-07" db="EMBL/GenBank/DDBJ databases">
        <title>Genomic Encyclopedia of Archaeal and Bacterial Type Strains, Phase II (KMG-II): from individual species to whole genera.</title>
        <authorList>
            <person name="Goeker M."/>
        </authorList>
    </citation>
    <scope>NUCLEOTIDE SEQUENCE [LARGE SCALE GENOMIC DNA]</scope>
    <source>
        <strain evidence="1 2">DSM 17527</strain>
    </source>
</reference>
<comment type="caution">
    <text evidence="1">The sequence shown here is derived from an EMBL/GenBank/DDBJ whole genome shotgun (WGS) entry which is preliminary data.</text>
</comment>
<keyword evidence="1" id="KW-0378">Hydrolase</keyword>
<protein>
    <submittedName>
        <fullName evidence="1">Dienelactone hydrolase family protein</fullName>
    </submittedName>
</protein>
<name>A0A5S5BWA1_9FLAO</name>
<dbReference type="PROSITE" id="PS51257">
    <property type="entry name" value="PROKAR_LIPOPROTEIN"/>
    <property type="match status" value="1"/>
</dbReference>
<dbReference type="Gene3D" id="3.40.50.1820">
    <property type="entry name" value="alpha/beta hydrolase"/>
    <property type="match status" value="1"/>
</dbReference>
<evidence type="ECO:0000313" key="1">
    <source>
        <dbReference type="EMBL" id="TYP70430.1"/>
    </source>
</evidence>
<proteinExistence type="predicted"/>
<gene>
    <name evidence="1" type="ORF">BD809_11222</name>
</gene>